<feature type="signal peptide" evidence="2">
    <location>
        <begin position="1"/>
        <end position="31"/>
    </location>
</feature>
<protein>
    <submittedName>
        <fullName evidence="3">Uncharacterized protein</fullName>
    </submittedName>
</protein>
<feature type="region of interest" description="Disordered" evidence="1">
    <location>
        <begin position="113"/>
        <end position="133"/>
    </location>
</feature>
<accession>A0A075V5E8</accession>
<evidence type="ECO:0000256" key="1">
    <source>
        <dbReference type="SAM" id="MobiDB-lite"/>
    </source>
</evidence>
<dbReference type="AlphaFoldDB" id="A0A075V5E8"/>
<keyword evidence="4" id="KW-1185">Reference proteome</keyword>
<name>A0A075V5E8_9PSEU</name>
<dbReference type="STRING" id="208439.AJAP_38670"/>
<organism evidence="3 4">
    <name type="scientific">Amycolatopsis japonica</name>
    <dbReference type="NCBI Taxonomy" id="208439"/>
    <lineage>
        <taxon>Bacteria</taxon>
        <taxon>Bacillati</taxon>
        <taxon>Actinomycetota</taxon>
        <taxon>Actinomycetes</taxon>
        <taxon>Pseudonocardiales</taxon>
        <taxon>Pseudonocardiaceae</taxon>
        <taxon>Amycolatopsis</taxon>
        <taxon>Amycolatopsis japonica group</taxon>
    </lineage>
</organism>
<dbReference type="EMBL" id="CP008953">
    <property type="protein sequence ID" value="AIG80518.1"/>
    <property type="molecule type" value="Genomic_DNA"/>
</dbReference>
<dbReference type="RefSeq" id="WP_051972732.1">
    <property type="nucleotide sequence ID" value="NZ_CP008953.1"/>
</dbReference>
<keyword evidence="2" id="KW-0732">Signal</keyword>
<evidence type="ECO:0000256" key="2">
    <source>
        <dbReference type="SAM" id="SignalP"/>
    </source>
</evidence>
<proteinExistence type="predicted"/>
<dbReference type="KEGG" id="aja:AJAP_38670"/>
<feature type="chain" id="PRO_5001710938" evidence="2">
    <location>
        <begin position="32"/>
        <end position="191"/>
    </location>
</feature>
<dbReference type="HOGENOM" id="CLU_121813_0_0_11"/>
<feature type="region of interest" description="Disordered" evidence="1">
    <location>
        <begin position="26"/>
        <end position="50"/>
    </location>
</feature>
<reference evidence="3 4" key="1">
    <citation type="journal article" date="2014" name="J. Biotechnol.">
        <title>Complete genome sequence of the actinobacterium Amycolatopsis japonica MG417-CF17(T) (=DSM 44213T) producing (S,S)-N,N'-ethylenediaminedisuccinic acid.</title>
        <authorList>
            <person name="Stegmann E."/>
            <person name="Albersmeier A."/>
            <person name="Spohn M."/>
            <person name="Gert H."/>
            <person name="Weber T."/>
            <person name="Wohlleben W."/>
            <person name="Kalinowski J."/>
            <person name="Ruckert C."/>
        </authorList>
    </citation>
    <scope>NUCLEOTIDE SEQUENCE [LARGE SCALE GENOMIC DNA]</scope>
    <source>
        <strain evidence="4">MG417-CF17 (DSM 44213)</strain>
    </source>
</reference>
<dbReference type="Proteomes" id="UP000028492">
    <property type="component" value="Chromosome"/>
</dbReference>
<gene>
    <name evidence="3" type="ORF">AJAP_38670</name>
</gene>
<dbReference type="PROSITE" id="PS51257">
    <property type="entry name" value="PROKAR_LIPOPROTEIN"/>
    <property type="match status" value="1"/>
</dbReference>
<sequence>MTHYRSTRLALTGLAAAAGLGLSACSSDDSATQPSVTPAPPIAPSTTAVSPADIAKQKATDAYLGMWSDMAEAATTSDWQTPKLAQNATGEALQTISRSLYADHYNGLVTKGQPVNHPKSASVEPLDNPTSVTLTDCGDSTNWLKYRADNGQPANDGPSGRRQIEALVKKAVDGSWKVTTFAVHEVGSCTG</sequence>
<evidence type="ECO:0000313" key="3">
    <source>
        <dbReference type="EMBL" id="AIG80518.1"/>
    </source>
</evidence>
<evidence type="ECO:0000313" key="4">
    <source>
        <dbReference type="Proteomes" id="UP000028492"/>
    </source>
</evidence>
<dbReference type="eggNOG" id="ENOG50336WP">
    <property type="taxonomic scope" value="Bacteria"/>
</dbReference>